<dbReference type="InterPro" id="IPR027469">
    <property type="entry name" value="Cation_efflux_TMD_sf"/>
</dbReference>
<comment type="subcellular location">
    <subcellularLocation>
        <location evidence="1">Membrane</location>
        <topology evidence="1">Multi-pass membrane protein</topology>
    </subcellularLocation>
</comment>
<evidence type="ECO:0000256" key="2">
    <source>
        <dbReference type="ARBA" id="ARBA00022448"/>
    </source>
</evidence>
<organism evidence="7 8">
    <name type="scientific">Buddleja alternifolia</name>
    <dbReference type="NCBI Taxonomy" id="168488"/>
    <lineage>
        <taxon>Eukaryota</taxon>
        <taxon>Viridiplantae</taxon>
        <taxon>Streptophyta</taxon>
        <taxon>Embryophyta</taxon>
        <taxon>Tracheophyta</taxon>
        <taxon>Spermatophyta</taxon>
        <taxon>Magnoliopsida</taxon>
        <taxon>eudicotyledons</taxon>
        <taxon>Gunneridae</taxon>
        <taxon>Pentapetalae</taxon>
        <taxon>asterids</taxon>
        <taxon>lamiids</taxon>
        <taxon>Lamiales</taxon>
        <taxon>Scrophulariaceae</taxon>
        <taxon>Buddlejeae</taxon>
        <taxon>Buddleja</taxon>
    </lineage>
</organism>
<dbReference type="SUPFAM" id="SSF160240">
    <property type="entry name" value="Cation efflux protein cytoplasmic domain-like"/>
    <property type="match status" value="1"/>
</dbReference>
<feature type="domain" description="Cation efflux protein transmembrane" evidence="6">
    <location>
        <begin position="107"/>
        <end position="181"/>
    </location>
</feature>
<dbReference type="InterPro" id="IPR058533">
    <property type="entry name" value="Cation_efflux_TM"/>
</dbReference>
<dbReference type="Proteomes" id="UP000826271">
    <property type="component" value="Unassembled WGS sequence"/>
</dbReference>
<evidence type="ECO:0000256" key="5">
    <source>
        <dbReference type="ARBA" id="ARBA00023136"/>
    </source>
</evidence>
<keyword evidence="3" id="KW-0812">Transmembrane</keyword>
<accession>A0AAV6XCI6</accession>
<gene>
    <name evidence="7" type="ORF">BUALT_Bualt08G0111200</name>
</gene>
<reference evidence="7" key="1">
    <citation type="submission" date="2019-10" db="EMBL/GenBank/DDBJ databases">
        <authorList>
            <person name="Zhang R."/>
            <person name="Pan Y."/>
            <person name="Wang J."/>
            <person name="Ma R."/>
            <person name="Yu S."/>
        </authorList>
    </citation>
    <scope>NUCLEOTIDE SEQUENCE</scope>
    <source>
        <strain evidence="7">LA-IB0</strain>
        <tissue evidence="7">Leaf</tissue>
    </source>
</reference>
<keyword evidence="2" id="KW-0813">Transport</keyword>
<dbReference type="EMBL" id="WHWC01000008">
    <property type="protein sequence ID" value="KAG8378181.1"/>
    <property type="molecule type" value="Genomic_DNA"/>
</dbReference>
<keyword evidence="5" id="KW-0472">Membrane</keyword>
<dbReference type="Gene3D" id="3.30.70.1350">
    <property type="entry name" value="Cation efflux protein, cytoplasmic domain"/>
    <property type="match status" value="1"/>
</dbReference>
<dbReference type="Pfam" id="PF01545">
    <property type="entry name" value="Cation_efflux"/>
    <property type="match status" value="1"/>
</dbReference>
<protein>
    <recommendedName>
        <fullName evidence="6">Cation efflux protein transmembrane domain-containing protein</fullName>
    </recommendedName>
</protein>
<dbReference type="InterPro" id="IPR050291">
    <property type="entry name" value="CDF_Transporter"/>
</dbReference>
<evidence type="ECO:0000313" key="7">
    <source>
        <dbReference type="EMBL" id="KAG8378181.1"/>
    </source>
</evidence>
<keyword evidence="8" id="KW-1185">Reference proteome</keyword>
<dbReference type="Gene3D" id="1.20.1510.10">
    <property type="entry name" value="Cation efflux protein transmembrane domain"/>
    <property type="match status" value="1"/>
</dbReference>
<keyword evidence="4" id="KW-1133">Transmembrane helix</keyword>
<evidence type="ECO:0000256" key="3">
    <source>
        <dbReference type="ARBA" id="ARBA00022692"/>
    </source>
</evidence>
<sequence>MDEKPPLLTTDKTNLNLKGGNSINNLKCDFLSNLPEKVKTGFDPETPFVLDFSKTIGLAQGEKEYYERQFATLKSFEEVDSLDSHNVVDEEADIQEQAQHEKAMNISNWGNVFLLAFKIYATVQSGSLAIAASTLDSLLDLVAGGILYFTNLSMKSINIYKYPIGKLRVQPVGIIIFVAIMATLDEFKTTVLVVRNYAHSDRRKTRALGLLQKFWKQDRSCLCKAAILVDTFYWWIDPAGAKALAVYTIMNWSRTMLENAGQTAPPEVLQNLTYLVLRHDTKIKHVDTVDIELPEDLPLKEAHTIGKFLQIKIEELSEVERAFVHLDYECDHKSEHTILSNLNIQFLVVSIWDTKHTILSSFYLGVY</sequence>
<proteinExistence type="predicted"/>
<dbReference type="InterPro" id="IPR036837">
    <property type="entry name" value="Cation_efflux_CTD_sf"/>
</dbReference>
<name>A0AAV6XCI6_9LAMI</name>
<evidence type="ECO:0000259" key="6">
    <source>
        <dbReference type="Pfam" id="PF01545"/>
    </source>
</evidence>
<evidence type="ECO:0000313" key="8">
    <source>
        <dbReference type="Proteomes" id="UP000826271"/>
    </source>
</evidence>
<dbReference type="AlphaFoldDB" id="A0AAV6XCI6"/>
<evidence type="ECO:0000256" key="4">
    <source>
        <dbReference type="ARBA" id="ARBA00022989"/>
    </source>
</evidence>
<dbReference type="SUPFAM" id="SSF161111">
    <property type="entry name" value="Cation efflux protein transmembrane domain-like"/>
    <property type="match status" value="1"/>
</dbReference>
<comment type="caution">
    <text evidence="7">The sequence shown here is derived from an EMBL/GenBank/DDBJ whole genome shotgun (WGS) entry which is preliminary data.</text>
</comment>
<evidence type="ECO:0000256" key="1">
    <source>
        <dbReference type="ARBA" id="ARBA00004141"/>
    </source>
</evidence>
<dbReference type="GO" id="GO:0005384">
    <property type="term" value="F:manganese ion transmembrane transporter activity"/>
    <property type="evidence" value="ECO:0007669"/>
    <property type="project" value="TreeGrafter"/>
</dbReference>
<dbReference type="PANTHER" id="PTHR43840:SF45">
    <property type="entry name" value="METAL TOLERANCE PROTEIN C3-RELATED"/>
    <property type="match status" value="1"/>
</dbReference>
<dbReference type="GO" id="GO:0016020">
    <property type="term" value="C:membrane"/>
    <property type="evidence" value="ECO:0007669"/>
    <property type="project" value="UniProtKB-SubCell"/>
</dbReference>
<dbReference type="PANTHER" id="PTHR43840">
    <property type="entry name" value="MITOCHONDRIAL METAL TRANSPORTER 1-RELATED"/>
    <property type="match status" value="1"/>
</dbReference>